<feature type="transmembrane region" description="Helical" evidence="1">
    <location>
        <begin position="87"/>
        <end position="108"/>
    </location>
</feature>
<dbReference type="EMBL" id="JBHMEI010000036">
    <property type="protein sequence ID" value="MFB9206276.1"/>
    <property type="molecule type" value="Genomic_DNA"/>
</dbReference>
<organism evidence="2 3">
    <name type="scientific">Nonomuraea spiralis</name>
    <dbReference type="NCBI Taxonomy" id="46182"/>
    <lineage>
        <taxon>Bacteria</taxon>
        <taxon>Bacillati</taxon>
        <taxon>Actinomycetota</taxon>
        <taxon>Actinomycetes</taxon>
        <taxon>Streptosporangiales</taxon>
        <taxon>Streptosporangiaceae</taxon>
        <taxon>Nonomuraea</taxon>
    </lineage>
</organism>
<keyword evidence="1" id="KW-0812">Transmembrane</keyword>
<comment type="caution">
    <text evidence="2">The sequence shown here is derived from an EMBL/GenBank/DDBJ whole genome shotgun (WGS) entry which is preliminary data.</text>
</comment>
<evidence type="ECO:0000313" key="2">
    <source>
        <dbReference type="EMBL" id="MFB9206276.1"/>
    </source>
</evidence>
<keyword evidence="3" id="KW-1185">Reference proteome</keyword>
<dbReference type="RefSeq" id="WP_189652317.1">
    <property type="nucleotide sequence ID" value="NZ_BMRC01000026.1"/>
</dbReference>
<protein>
    <submittedName>
        <fullName evidence="2">Uncharacterized protein</fullName>
    </submittedName>
</protein>
<dbReference type="Proteomes" id="UP001589647">
    <property type="component" value="Unassembled WGS sequence"/>
</dbReference>
<proteinExistence type="predicted"/>
<feature type="transmembrane region" description="Helical" evidence="1">
    <location>
        <begin position="25"/>
        <end position="43"/>
    </location>
</feature>
<name>A0ABV5IP38_9ACTN</name>
<gene>
    <name evidence="2" type="ORF">ACFFV7_34130</name>
</gene>
<sequence length="202" mass="21581">MSEKTGAQPPLPALTQTLVGPPGRVLLPLVAVVGLIVLHHTSMPGGGPVMLLLAGLALAVGVGVVWIARFVVTLLRSDGRSGLRRHWVRWVAAPLMGVIVGALVYTGAPFGVRFALSEAGLEEFARTVAAEGGPARYDDRWVGLYPLTAIGRMEGGARFLVSDTGLLDQYGFAWSPGGRPPEESHTAYTHLEGPWYVWESQF</sequence>
<evidence type="ECO:0000313" key="3">
    <source>
        <dbReference type="Proteomes" id="UP001589647"/>
    </source>
</evidence>
<reference evidence="2 3" key="1">
    <citation type="submission" date="2024-09" db="EMBL/GenBank/DDBJ databases">
        <authorList>
            <person name="Sun Q."/>
            <person name="Mori K."/>
        </authorList>
    </citation>
    <scope>NUCLEOTIDE SEQUENCE [LARGE SCALE GENOMIC DNA]</scope>
    <source>
        <strain evidence="2 3">CCM 3426</strain>
    </source>
</reference>
<keyword evidence="1" id="KW-1133">Transmembrane helix</keyword>
<feature type="transmembrane region" description="Helical" evidence="1">
    <location>
        <begin position="49"/>
        <end position="75"/>
    </location>
</feature>
<keyword evidence="1" id="KW-0472">Membrane</keyword>
<evidence type="ECO:0000256" key="1">
    <source>
        <dbReference type="SAM" id="Phobius"/>
    </source>
</evidence>
<accession>A0ABV5IP38</accession>